<gene>
    <name evidence="1" type="ORF">LCGC14_2588800</name>
</gene>
<reference evidence="1" key="1">
    <citation type="journal article" date="2015" name="Nature">
        <title>Complex archaea that bridge the gap between prokaryotes and eukaryotes.</title>
        <authorList>
            <person name="Spang A."/>
            <person name="Saw J.H."/>
            <person name="Jorgensen S.L."/>
            <person name="Zaremba-Niedzwiedzka K."/>
            <person name="Martijn J."/>
            <person name="Lind A.E."/>
            <person name="van Eijk R."/>
            <person name="Schleper C."/>
            <person name="Guy L."/>
            <person name="Ettema T.J."/>
        </authorList>
    </citation>
    <scope>NUCLEOTIDE SEQUENCE</scope>
</reference>
<organism evidence="1">
    <name type="scientific">marine sediment metagenome</name>
    <dbReference type="NCBI Taxonomy" id="412755"/>
    <lineage>
        <taxon>unclassified sequences</taxon>
        <taxon>metagenomes</taxon>
        <taxon>ecological metagenomes</taxon>
    </lineage>
</organism>
<evidence type="ECO:0000313" key="1">
    <source>
        <dbReference type="EMBL" id="KKL07162.1"/>
    </source>
</evidence>
<accession>A0A0F9B051</accession>
<dbReference type="InterPro" id="IPR027417">
    <property type="entry name" value="P-loop_NTPase"/>
</dbReference>
<evidence type="ECO:0008006" key="2">
    <source>
        <dbReference type="Google" id="ProtNLM"/>
    </source>
</evidence>
<dbReference type="Gene3D" id="3.40.50.300">
    <property type="entry name" value="P-loop containing nucleotide triphosphate hydrolases"/>
    <property type="match status" value="1"/>
</dbReference>
<protein>
    <recommendedName>
        <fullName evidence="2">Sulfotransferase domain-containing protein</fullName>
    </recommendedName>
</protein>
<name>A0A0F9B051_9ZZZZ</name>
<sequence>MAAALREGIILASITPICLCCFGRGGSNMAWNLIGSSADVLMTHQEWHKIAFNGKNEEKLRRVLVGLSRRGVKIAPGLLQSALAPAYRDGLRKRTEAAIPLNEREQKPEAKYVVLKVMDYHLDLLPAIKSVFGEARIVVLSRGPEAQVESLLRSKLTLSQACRWYRNVTYRMD</sequence>
<proteinExistence type="predicted"/>
<comment type="caution">
    <text evidence="1">The sequence shown here is derived from an EMBL/GenBank/DDBJ whole genome shotgun (WGS) entry which is preliminary data.</text>
</comment>
<dbReference type="EMBL" id="LAZR01043403">
    <property type="protein sequence ID" value="KKL07162.1"/>
    <property type="molecule type" value="Genomic_DNA"/>
</dbReference>
<feature type="non-terminal residue" evidence="1">
    <location>
        <position position="173"/>
    </location>
</feature>
<dbReference type="SUPFAM" id="SSF52540">
    <property type="entry name" value="P-loop containing nucleoside triphosphate hydrolases"/>
    <property type="match status" value="1"/>
</dbReference>
<dbReference type="AlphaFoldDB" id="A0A0F9B051"/>